<dbReference type="EMBL" id="LSMT01000378">
    <property type="protein sequence ID" value="PFX19073.1"/>
    <property type="molecule type" value="Genomic_DNA"/>
</dbReference>
<dbReference type="InterPro" id="IPR000477">
    <property type="entry name" value="RT_dom"/>
</dbReference>
<proteinExistence type="predicted"/>
<dbReference type="Pfam" id="PF17921">
    <property type="entry name" value="Integrase_H2C2"/>
    <property type="match status" value="1"/>
</dbReference>
<dbReference type="InterPro" id="IPR050951">
    <property type="entry name" value="Retrovirus_Pol_polyprotein"/>
</dbReference>
<feature type="domain" description="Reverse transcriptase" evidence="1">
    <location>
        <begin position="37"/>
        <end position="221"/>
    </location>
</feature>
<dbReference type="Pfam" id="PF00078">
    <property type="entry name" value="RVT_1"/>
    <property type="match status" value="1"/>
</dbReference>
<evidence type="ECO:0000259" key="1">
    <source>
        <dbReference type="PROSITE" id="PS50878"/>
    </source>
</evidence>
<dbReference type="FunFam" id="1.10.340.70:FF:000004">
    <property type="entry name" value="Retrovirus-related Pol polyprotein from transposon 297-like Protein"/>
    <property type="match status" value="1"/>
</dbReference>
<dbReference type="STRING" id="50429.A0A2B4RQJ1"/>
<evidence type="ECO:0000313" key="3">
    <source>
        <dbReference type="EMBL" id="PFX19073.1"/>
    </source>
</evidence>
<dbReference type="PANTHER" id="PTHR37984">
    <property type="entry name" value="PROTEIN CBG26694"/>
    <property type="match status" value="1"/>
</dbReference>
<dbReference type="Gene3D" id="3.30.70.270">
    <property type="match status" value="1"/>
</dbReference>
<dbReference type="OrthoDB" id="775972at2759"/>
<dbReference type="InterPro" id="IPR012337">
    <property type="entry name" value="RNaseH-like_sf"/>
</dbReference>
<dbReference type="SUPFAM" id="SSF53098">
    <property type="entry name" value="Ribonuclease H-like"/>
    <property type="match status" value="1"/>
</dbReference>
<dbReference type="InterPro" id="IPR036397">
    <property type="entry name" value="RNaseH_sf"/>
</dbReference>
<gene>
    <name evidence="3" type="primary">K02A2.6</name>
    <name evidence="3" type="ORF">AWC38_SpisGene16523</name>
</gene>
<protein>
    <submittedName>
        <fullName evidence="3">Uncharacterized protein K02A2.6</fullName>
    </submittedName>
</protein>
<dbReference type="Gene3D" id="3.30.420.10">
    <property type="entry name" value="Ribonuclease H-like superfamily/Ribonuclease H"/>
    <property type="match status" value="1"/>
</dbReference>
<dbReference type="InterPro" id="IPR043128">
    <property type="entry name" value="Rev_trsase/Diguanyl_cyclase"/>
</dbReference>
<dbReference type="FunFam" id="3.30.420.10:FF:000063">
    <property type="entry name" value="Retrovirus-related Pol polyprotein from transposon 297-like Protein"/>
    <property type="match status" value="1"/>
</dbReference>
<reference evidence="4" key="1">
    <citation type="journal article" date="2017" name="bioRxiv">
        <title>Comparative analysis of the genomes of Stylophora pistillata and Acropora digitifera provides evidence for extensive differences between species of corals.</title>
        <authorList>
            <person name="Voolstra C.R."/>
            <person name="Li Y."/>
            <person name="Liew Y.J."/>
            <person name="Baumgarten S."/>
            <person name="Zoccola D."/>
            <person name="Flot J.-F."/>
            <person name="Tambutte S."/>
            <person name="Allemand D."/>
            <person name="Aranda M."/>
        </authorList>
    </citation>
    <scope>NUCLEOTIDE SEQUENCE [LARGE SCALE GENOMIC DNA]</scope>
</reference>
<dbReference type="Gene3D" id="3.10.10.10">
    <property type="entry name" value="HIV Type 1 Reverse Transcriptase, subunit A, domain 1"/>
    <property type="match status" value="1"/>
</dbReference>
<dbReference type="GO" id="GO:0003676">
    <property type="term" value="F:nucleic acid binding"/>
    <property type="evidence" value="ECO:0007669"/>
    <property type="project" value="InterPro"/>
</dbReference>
<dbReference type="PANTHER" id="PTHR37984:SF8">
    <property type="entry name" value="CCHC-TYPE DOMAIN-CONTAINING PROTEIN"/>
    <property type="match status" value="1"/>
</dbReference>
<evidence type="ECO:0000259" key="2">
    <source>
        <dbReference type="PROSITE" id="PS50994"/>
    </source>
</evidence>
<name>A0A2B4RQJ1_STYPI</name>
<feature type="domain" description="Integrase catalytic" evidence="2">
    <location>
        <begin position="428"/>
        <end position="597"/>
    </location>
</feature>
<dbReference type="CDD" id="cd01647">
    <property type="entry name" value="RT_LTR"/>
    <property type="match status" value="1"/>
</dbReference>
<sequence length="597" mass="68033">MHIVLDLNVRPAHAPTRRVPVAKLGRVNEELERLCNEGIITPVTQPTDWLSNILVKEKPNGKLRICIDPSQIINRAIRTAKYTIPTIEEKLPLLTKAKVFTIVDVSEAFHTIVLDEESSLLTTSQGRNGRYCYTRMPFGIASGPEEYQRRQHEFPDGLQGVINIADDICVFGCGNSKGEADLDHDKNLTSLLEKCNKYDLRLSAKKLSLKSPSVTFMGPKITDKGVQPDPAKVDAITKMPMPTDIAGFDTRREKELYLADTLSRAPATYHPSRTRVTEEYEVFRMELAEMDIEPNSATFETMQRIKQETAKDPVLASLCNVITSGWPAERKEAPEQLRQYWSFRDEISIYDGVAYRSHQVIVPSTLREEMLQKIHKAHLGADSSIRRARESLFWPGMQAEIKEKCFSCGLCAQYANERPQEPMKSHTIPTRPWPKISANLFQLNGNNNLVMVDHYSHCDYIELDSLSGNTTANSVIKAMKREFARHGITDELITDNGPQLESHEYLRFAQEYGFTIVKLSPYYSRVNGKAESAVKISKEILKKSRKEDPYLALLEYRNTPQQGHNYSPAQRLMSRRLKDVIPTADHKLTLRQRRQVW</sequence>
<dbReference type="InterPro" id="IPR043502">
    <property type="entry name" value="DNA/RNA_pol_sf"/>
</dbReference>
<dbReference type="SUPFAM" id="SSF56672">
    <property type="entry name" value="DNA/RNA polymerases"/>
    <property type="match status" value="1"/>
</dbReference>
<dbReference type="PROSITE" id="PS50878">
    <property type="entry name" value="RT_POL"/>
    <property type="match status" value="1"/>
</dbReference>
<dbReference type="InterPro" id="IPR001584">
    <property type="entry name" value="Integrase_cat-core"/>
</dbReference>
<dbReference type="Gene3D" id="1.10.340.70">
    <property type="match status" value="1"/>
</dbReference>
<evidence type="ECO:0000313" key="4">
    <source>
        <dbReference type="Proteomes" id="UP000225706"/>
    </source>
</evidence>
<dbReference type="InterPro" id="IPR041588">
    <property type="entry name" value="Integrase_H2C2"/>
</dbReference>
<dbReference type="PROSITE" id="PS50994">
    <property type="entry name" value="INTEGRASE"/>
    <property type="match status" value="1"/>
</dbReference>
<dbReference type="Proteomes" id="UP000225706">
    <property type="component" value="Unassembled WGS sequence"/>
</dbReference>
<keyword evidence="4" id="KW-1185">Reference proteome</keyword>
<dbReference type="AlphaFoldDB" id="A0A2B4RQJ1"/>
<accession>A0A2B4RQJ1</accession>
<comment type="caution">
    <text evidence="3">The sequence shown here is derived from an EMBL/GenBank/DDBJ whole genome shotgun (WGS) entry which is preliminary data.</text>
</comment>
<dbReference type="GO" id="GO:0015074">
    <property type="term" value="P:DNA integration"/>
    <property type="evidence" value="ECO:0007669"/>
    <property type="project" value="InterPro"/>
</dbReference>
<organism evidence="3 4">
    <name type="scientific">Stylophora pistillata</name>
    <name type="common">Smooth cauliflower coral</name>
    <dbReference type="NCBI Taxonomy" id="50429"/>
    <lineage>
        <taxon>Eukaryota</taxon>
        <taxon>Metazoa</taxon>
        <taxon>Cnidaria</taxon>
        <taxon>Anthozoa</taxon>
        <taxon>Hexacorallia</taxon>
        <taxon>Scleractinia</taxon>
        <taxon>Astrocoeniina</taxon>
        <taxon>Pocilloporidae</taxon>
        <taxon>Stylophora</taxon>
    </lineage>
</organism>